<dbReference type="Gene3D" id="3.30.420.10">
    <property type="entry name" value="Ribonuclease H-like superfamily/Ribonuclease H"/>
    <property type="match status" value="1"/>
</dbReference>
<accession>A0A397HJ11</accession>
<evidence type="ECO:0000313" key="3">
    <source>
        <dbReference type="Proteomes" id="UP000266861"/>
    </source>
</evidence>
<evidence type="ECO:0000313" key="2">
    <source>
        <dbReference type="EMBL" id="RHZ62078.1"/>
    </source>
</evidence>
<feature type="domain" description="Integrase catalytic" evidence="1">
    <location>
        <begin position="117"/>
        <end position="231"/>
    </location>
</feature>
<protein>
    <recommendedName>
        <fullName evidence="1">Integrase catalytic domain-containing protein</fullName>
    </recommendedName>
</protein>
<dbReference type="InterPro" id="IPR012337">
    <property type="entry name" value="RNaseH-like_sf"/>
</dbReference>
<reference evidence="2 3" key="1">
    <citation type="submission" date="2018-08" db="EMBL/GenBank/DDBJ databases">
        <title>Genome and evolution of the arbuscular mycorrhizal fungus Diversispora epigaea (formerly Glomus versiforme) and its bacterial endosymbionts.</title>
        <authorList>
            <person name="Sun X."/>
            <person name="Fei Z."/>
            <person name="Harrison M."/>
        </authorList>
    </citation>
    <scope>NUCLEOTIDE SEQUENCE [LARGE SCALE GENOMIC DNA]</scope>
    <source>
        <strain evidence="2 3">IT104</strain>
    </source>
</reference>
<organism evidence="2 3">
    <name type="scientific">Diversispora epigaea</name>
    <dbReference type="NCBI Taxonomy" id="1348612"/>
    <lineage>
        <taxon>Eukaryota</taxon>
        <taxon>Fungi</taxon>
        <taxon>Fungi incertae sedis</taxon>
        <taxon>Mucoromycota</taxon>
        <taxon>Glomeromycotina</taxon>
        <taxon>Glomeromycetes</taxon>
        <taxon>Diversisporales</taxon>
        <taxon>Diversisporaceae</taxon>
        <taxon>Diversispora</taxon>
    </lineage>
</organism>
<dbReference type="PROSITE" id="PS50994">
    <property type="entry name" value="INTEGRASE"/>
    <property type="match status" value="1"/>
</dbReference>
<dbReference type="InterPro" id="IPR036397">
    <property type="entry name" value="RNaseH_sf"/>
</dbReference>
<dbReference type="AlphaFoldDB" id="A0A397HJ11"/>
<dbReference type="GO" id="GO:0015074">
    <property type="term" value="P:DNA integration"/>
    <property type="evidence" value="ECO:0007669"/>
    <property type="project" value="InterPro"/>
</dbReference>
<dbReference type="SUPFAM" id="SSF53098">
    <property type="entry name" value="Ribonuclease H-like"/>
    <property type="match status" value="1"/>
</dbReference>
<dbReference type="STRING" id="1348612.A0A397HJ11"/>
<name>A0A397HJ11_9GLOM</name>
<dbReference type="GO" id="GO:0005634">
    <property type="term" value="C:nucleus"/>
    <property type="evidence" value="ECO:0007669"/>
    <property type="project" value="UniProtKB-ARBA"/>
</dbReference>
<evidence type="ECO:0000259" key="1">
    <source>
        <dbReference type="PROSITE" id="PS50994"/>
    </source>
</evidence>
<dbReference type="InterPro" id="IPR001584">
    <property type="entry name" value="Integrase_cat-core"/>
</dbReference>
<dbReference type="EMBL" id="PQFF01000314">
    <property type="protein sequence ID" value="RHZ62078.1"/>
    <property type="molecule type" value="Genomic_DNA"/>
</dbReference>
<dbReference type="OrthoDB" id="2425196at2759"/>
<gene>
    <name evidence="2" type="ORF">Glove_344g7</name>
</gene>
<proteinExistence type="predicted"/>
<sequence>MLPVISIDSRKARELDISIDLQKIYYHPSGYQRTSKKLYEVSQKAGFDFTLTEVQEWVERQALHQIHMPRPKSRFIPCVSFSNITVPFHIIQGDTCYMSHHQVKNQIYKYALNCIDIASLLEKLFKSRYCPRIFMVDKGTEFRGEVIFLANKYNVKIYIARNKESMGIVERFNRSFEEYIYLIQDAVEMRLPPGERCRDWIDNAPIFLKQYDNSVNRMIGMSPAEARKKKHVYRLASKPRKGPMGFDEEKLPFHVSVRYLLKPGELEGGRRRVTDMNWSPQIYRIKERLS</sequence>
<dbReference type="Proteomes" id="UP000266861">
    <property type="component" value="Unassembled WGS sequence"/>
</dbReference>
<dbReference type="GO" id="GO:0003676">
    <property type="term" value="F:nucleic acid binding"/>
    <property type="evidence" value="ECO:0007669"/>
    <property type="project" value="InterPro"/>
</dbReference>
<keyword evidence="3" id="KW-1185">Reference proteome</keyword>
<comment type="caution">
    <text evidence="2">The sequence shown here is derived from an EMBL/GenBank/DDBJ whole genome shotgun (WGS) entry which is preliminary data.</text>
</comment>